<protein>
    <submittedName>
        <fullName evidence="1">Mobilization protein MobC</fullName>
    </submittedName>
</protein>
<organism evidence="1 2">
    <name type="scientific">Yoonia maricola</name>
    <dbReference type="NCBI Taxonomy" id="420999"/>
    <lineage>
        <taxon>Bacteria</taxon>
        <taxon>Pseudomonadati</taxon>
        <taxon>Pseudomonadota</taxon>
        <taxon>Alphaproteobacteria</taxon>
        <taxon>Rhodobacterales</taxon>
        <taxon>Paracoccaceae</taxon>
        <taxon>Yoonia</taxon>
    </lineage>
</organism>
<dbReference type="Proteomes" id="UP000228531">
    <property type="component" value="Unassembled WGS sequence"/>
</dbReference>
<dbReference type="AlphaFoldDB" id="A0A2M8W4V9"/>
<keyword evidence="2" id="KW-1185">Reference proteome</keyword>
<accession>A0A2M8W4V9</accession>
<dbReference type="RefSeq" id="WP_168769145.1">
    <property type="nucleotide sequence ID" value="NZ_PGTY01000002.1"/>
</dbReference>
<comment type="caution">
    <text evidence="1">The sequence shown here is derived from an EMBL/GenBank/DDBJ whole genome shotgun (WGS) entry which is preliminary data.</text>
</comment>
<dbReference type="InterPro" id="IPR053842">
    <property type="entry name" value="NikA-like"/>
</dbReference>
<evidence type="ECO:0000313" key="2">
    <source>
        <dbReference type="Proteomes" id="UP000228531"/>
    </source>
</evidence>
<evidence type="ECO:0000313" key="1">
    <source>
        <dbReference type="EMBL" id="PJI85961.1"/>
    </source>
</evidence>
<sequence>MSKSKLEPRSVRELVLRVRCSEEERAAWLSKARAQERSLSDYARHVLSAEPMQRRARPPAIDPVLLAAIGRAGNNLNQIARAMNADRKSGRPIDLIAVRTLLMTLDRELAEIVAEHCR</sequence>
<proteinExistence type="predicted"/>
<name>A0A2M8W4V9_9RHOB</name>
<dbReference type="EMBL" id="PGTY01000002">
    <property type="protein sequence ID" value="PJI85961.1"/>
    <property type="molecule type" value="Genomic_DNA"/>
</dbReference>
<reference evidence="1 2" key="1">
    <citation type="submission" date="2017-11" db="EMBL/GenBank/DDBJ databases">
        <title>Genomic Encyclopedia of Archaeal and Bacterial Type Strains, Phase II (KMG-II): From Individual Species to Whole Genera.</title>
        <authorList>
            <person name="Goeker M."/>
        </authorList>
    </citation>
    <scope>NUCLEOTIDE SEQUENCE [LARGE SCALE GENOMIC DNA]</scope>
    <source>
        <strain evidence="1 2">DSM 29128</strain>
    </source>
</reference>
<gene>
    <name evidence="1" type="ORF">BC777_2315</name>
</gene>
<dbReference type="Pfam" id="PF21983">
    <property type="entry name" value="NikA-like"/>
    <property type="match status" value="1"/>
</dbReference>